<gene>
    <name evidence="3" type="ORF">HPB51_019596</name>
</gene>
<dbReference type="Proteomes" id="UP000821866">
    <property type="component" value="Chromosome 11"/>
</dbReference>
<evidence type="ECO:0000313" key="3">
    <source>
        <dbReference type="EMBL" id="KAH8036191.1"/>
    </source>
</evidence>
<evidence type="ECO:0000256" key="1">
    <source>
        <dbReference type="SAM" id="Coils"/>
    </source>
</evidence>
<reference evidence="3" key="2">
    <citation type="submission" date="2021-09" db="EMBL/GenBank/DDBJ databases">
        <authorList>
            <person name="Jia N."/>
            <person name="Wang J."/>
            <person name="Shi W."/>
            <person name="Du L."/>
            <person name="Sun Y."/>
            <person name="Zhan W."/>
            <person name="Jiang J."/>
            <person name="Wang Q."/>
            <person name="Zhang B."/>
            <person name="Ji P."/>
            <person name="Sakyi L.B."/>
            <person name="Cui X."/>
            <person name="Yuan T."/>
            <person name="Jiang B."/>
            <person name="Yang W."/>
            <person name="Lam T.T.-Y."/>
            <person name="Chang Q."/>
            <person name="Ding S."/>
            <person name="Wang X."/>
            <person name="Zhu J."/>
            <person name="Ruan X."/>
            <person name="Zhao L."/>
            <person name="Wei J."/>
            <person name="Que T."/>
            <person name="Du C."/>
            <person name="Cheng J."/>
            <person name="Dai P."/>
            <person name="Han X."/>
            <person name="Huang E."/>
            <person name="Gao Y."/>
            <person name="Liu J."/>
            <person name="Shao H."/>
            <person name="Ye R."/>
            <person name="Li L."/>
            <person name="Wei W."/>
            <person name="Wang X."/>
            <person name="Wang C."/>
            <person name="Huo Q."/>
            <person name="Li W."/>
            <person name="Guo W."/>
            <person name="Chen H."/>
            <person name="Chen S."/>
            <person name="Zhou L."/>
            <person name="Zhou L."/>
            <person name="Ni X."/>
            <person name="Tian J."/>
            <person name="Zhou Y."/>
            <person name="Sheng Y."/>
            <person name="Liu T."/>
            <person name="Pan Y."/>
            <person name="Xia L."/>
            <person name="Li J."/>
            <person name="Zhao F."/>
            <person name="Cao W."/>
        </authorList>
    </citation>
    <scope>NUCLEOTIDE SEQUENCE</scope>
    <source>
        <strain evidence="3">Rmic-2018</strain>
        <tissue evidence="3">Larvae</tissue>
    </source>
</reference>
<evidence type="ECO:0000313" key="4">
    <source>
        <dbReference type="Proteomes" id="UP000821866"/>
    </source>
</evidence>
<feature type="region of interest" description="Disordered" evidence="2">
    <location>
        <begin position="1"/>
        <end position="20"/>
    </location>
</feature>
<keyword evidence="4" id="KW-1185">Reference proteome</keyword>
<keyword evidence="1" id="KW-0175">Coiled coil</keyword>
<dbReference type="AlphaFoldDB" id="A0A9J6EPS0"/>
<comment type="caution">
    <text evidence="3">The sequence shown here is derived from an EMBL/GenBank/DDBJ whole genome shotgun (WGS) entry which is preliminary data.</text>
</comment>
<reference evidence="3" key="1">
    <citation type="journal article" date="2020" name="Cell">
        <title>Large-Scale Comparative Analyses of Tick Genomes Elucidate Their Genetic Diversity and Vector Capacities.</title>
        <authorList>
            <consortium name="Tick Genome and Microbiome Consortium (TIGMIC)"/>
            <person name="Jia N."/>
            <person name="Wang J."/>
            <person name="Shi W."/>
            <person name="Du L."/>
            <person name="Sun Y."/>
            <person name="Zhan W."/>
            <person name="Jiang J.F."/>
            <person name="Wang Q."/>
            <person name="Zhang B."/>
            <person name="Ji P."/>
            <person name="Bell-Sakyi L."/>
            <person name="Cui X.M."/>
            <person name="Yuan T.T."/>
            <person name="Jiang B.G."/>
            <person name="Yang W.F."/>
            <person name="Lam T.T."/>
            <person name="Chang Q.C."/>
            <person name="Ding S.J."/>
            <person name="Wang X.J."/>
            <person name="Zhu J.G."/>
            <person name="Ruan X.D."/>
            <person name="Zhao L."/>
            <person name="Wei J.T."/>
            <person name="Ye R.Z."/>
            <person name="Que T.C."/>
            <person name="Du C.H."/>
            <person name="Zhou Y.H."/>
            <person name="Cheng J.X."/>
            <person name="Dai P.F."/>
            <person name="Guo W.B."/>
            <person name="Han X.H."/>
            <person name="Huang E.J."/>
            <person name="Li L.F."/>
            <person name="Wei W."/>
            <person name="Gao Y.C."/>
            <person name="Liu J.Z."/>
            <person name="Shao H.Z."/>
            <person name="Wang X."/>
            <person name="Wang C.C."/>
            <person name="Yang T.C."/>
            <person name="Huo Q.B."/>
            <person name="Li W."/>
            <person name="Chen H.Y."/>
            <person name="Chen S.E."/>
            <person name="Zhou L.G."/>
            <person name="Ni X.B."/>
            <person name="Tian J.H."/>
            <person name="Sheng Y."/>
            <person name="Liu T."/>
            <person name="Pan Y.S."/>
            <person name="Xia L.Y."/>
            <person name="Li J."/>
            <person name="Zhao F."/>
            <person name="Cao W.C."/>
        </authorList>
    </citation>
    <scope>NUCLEOTIDE SEQUENCE</scope>
    <source>
        <strain evidence="3">Rmic-2018</strain>
    </source>
</reference>
<feature type="compositionally biased region" description="Basic and acidic residues" evidence="2">
    <location>
        <begin position="141"/>
        <end position="152"/>
    </location>
</feature>
<dbReference type="EMBL" id="JABSTU010000003">
    <property type="protein sequence ID" value="KAH8036191.1"/>
    <property type="molecule type" value="Genomic_DNA"/>
</dbReference>
<protein>
    <submittedName>
        <fullName evidence="3">Uncharacterized protein</fullName>
    </submittedName>
</protein>
<organism evidence="3 4">
    <name type="scientific">Rhipicephalus microplus</name>
    <name type="common">Cattle tick</name>
    <name type="synonym">Boophilus microplus</name>
    <dbReference type="NCBI Taxonomy" id="6941"/>
    <lineage>
        <taxon>Eukaryota</taxon>
        <taxon>Metazoa</taxon>
        <taxon>Ecdysozoa</taxon>
        <taxon>Arthropoda</taxon>
        <taxon>Chelicerata</taxon>
        <taxon>Arachnida</taxon>
        <taxon>Acari</taxon>
        <taxon>Parasitiformes</taxon>
        <taxon>Ixodida</taxon>
        <taxon>Ixodoidea</taxon>
        <taxon>Ixodidae</taxon>
        <taxon>Rhipicephalinae</taxon>
        <taxon>Rhipicephalus</taxon>
        <taxon>Boophilus</taxon>
    </lineage>
</organism>
<sequence>MPEATAKQQGEQKTPDKVGWSDVVANCDSAKSGNNSNARDNYRDMEKRVQEYRTENKLLRQELKQAKKQNSESVEKIDELQQTLIEILMKMQIQTLPSSTAIAAVSTPATKTTGEGENEEVEMVAVETQQPGAKRTIPLTKTKEQNDSEKVVKRPRPSTKKQTSSST</sequence>
<accession>A0A9J6EPS0</accession>
<feature type="compositionally biased region" description="Polar residues" evidence="2">
    <location>
        <begin position="1"/>
        <end position="12"/>
    </location>
</feature>
<evidence type="ECO:0000256" key="2">
    <source>
        <dbReference type="SAM" id="MobiDB-lite"/>
    </source>
</evidence>
<proteinExistence type="predicted"/>
<feature type="region of interest" description="Disordered" evidence="2">
    <location>
        <begin position="107"/>
        <end position="167"/>
    </location>
</feature>
<feature type="coiled-coil region" evidence="1">
    <location>
        <begin position="35"/>
        <end position="83"/>
    </location>
</feature>
<name>A0A9J6EPS0_RHIMP</name>